<name>A0A2H5FM19_9GAMM</name>
<protein>
    <submittedName>
        <fullName evidence="2">Uncharacterized protein</fullName>
    </submittedName>
</protein>
<reference evidence="2 3" key="1">
    <citation type="submission" date="2017-12" db="EMBL/GenBank/DDBJ databases">
        <title>Legionella sainthelensi LA01-117, whole genome sequence of a clinical isolate from New Zealand.</title>
        <authorList>
            <person name="Cree S.L."/>
            <person name="Slow S."/>
            <person name="Kennedy M.A."/>
            <person name="Murdoch D.R."/>
            <person name="Biggs P.J."/>
            <person name="Anderson T."/>
        </authorList>
    </citation>
    <scope>NUCLEOTIDE SEQUENCE [LARGE SCALE GENOMIC DNA]</scope>
    <source>
        <strain evidence="2 3">LA01-117</strain>
    </source>
</reference>
<feature type="coiled-coil region" evidence="1">
    <location>
        <begin position="278"/>
        <end position="305"/>
    </location>
</feature>
<sequence>MPKIIIMTHAPGKTLGDPSSAAKLQRLLLEQFKQLELEIEVKVIINTDTTEDEEAVKNLFDKAGYDLIKTIYTPEGKAQFEQNINDADFLILYPTPHFLSLTTATLITDIIARSKKCEVLSLVEYDYDIPYQHSNKSFVNTVPGSMYKSTGIGEKCLGIYINQQTPSQESLFKRLHKEDLEKFPLDLNQHVGLYFGYFNKIGSSKTGANPPRFISFAAHSNSGKEVDVVIPLLPAGNNIHVENKIDALLEKEFVDSITDFNKVVISYSYSGSTRYFVYTKKDDQLVAKEIDAEEYENQKNDSEKVIRVINPFPLHPKSVQALMEASESVNLLTGDQSLSEALSLAKIPFYQAMPWKKKFYDSLTFFAQSYPALHEWFTINANQTISPKELAEFYSKNRLQMQEEIQSLRDELIQKKNLGINLIKYFNSLIEKSLLERCQFFIQNLINDFDYYTQSEGRYNEKLLSPKELFTHMDFYLKRANTDDERNIMIGYLIKNIHQIFNLKEYDIMPFFYDICDKYPSLNFQLPVSIILNNFKKTPHMAVDYVTIDQEEKQFQIEAPLIYDYLRSLSLVNMSALTAKEKNELLELMLSSEVFCYGKKPHKEMLMPLLQLIENESDKDILQKGLKILFTVPTYEFSGDTFEFILGKPSIFFQLVMQDRIEVLKRILNNPQAKAILLGELFKLENPTCIHPLNKEPINTFVLRALFFDRTTSSASFFKPQKNELKETILQFLDTQDEDMLKTIQNRLQALSAEKTNMCVPNYLSKFLSERLNSEMTNNGAVPHK</sequence>
<organism evidence="2 3">
    <name type="scientific">Legionella sainthelensi</name>
    <dbReference type="NCBI Taxonomy" id="28087"/>
    <lineage>
        <taxon>Bacteria</taxon>
        <taxon>Pseudomonadati</taxon>
        <taxon>Pseudomonadota</taxon>
        <taxon>Gammaproteobacteria</taxon>
        <taxon>Legionellales</taxon>
        <taxon>Legionellaceae</taxon>
        <taxon>Legionella</taxon>
    </lineage>
</organism>
<proteinExistence type="predicted"/>
<dbReference type="Proteomes" id="UP000234343">
    <property type="component" value="Chromosome"/>
</dbReference>
<keyword evidence="1" id="KW-0175">Coiled coil</keyword>
<dbReference type="EMBL" id="CP025491">
    <property type="protein sequence ID" value="AUH72599.1"/>
    <property type="molecule type" value="Genomic_DNA"/>
</dbReference>
<accession>A0A2H5FM19</accession>
<evidence type="ECO:0000313" key="2">
    <source>
        <dbReference type="EMBL" id="AUH72599.1"/>
    </source>
</evidence>
<gene>
    <name evidence="2" type="ORF">CAB17_11445</name>
</gene>
<keyword evidence="3" id="KW-1185">Reference proteome</keyword>
<dbReference type="RefSeq" id="WP_101900210.1">
    <property type="nucleotide sequence ID" value="NZ_CP025491.2"/>
</dbReference>
<evidence type="ECO:0000313" key="3">
    <source>
        <dbReference type="Proteomes" id="UP000234343"/>
    </source>
</evidence>
<evidence type="ECO:0000256" key="1">
    <source>
        <dbReference type="SAM" id="Coils"/>
    </source>
</evidence>
<feature type="coiled-coil region" evidence="1">
    <location>
        <begin position="391"/>
        <end position="418"/>
    </location>
</feature>
<dbReference type="AlphaFoldDB" id="A0A2H5FM19"/>
<dbReference type="KEGG" id="lsh:CAB17_11445"/>